<evidence type="ECO:0000313" key="1">
    <source>
        <dbReference type="EMBL" id="KAF3846845.1"/>
    </source>
</evidence>
<organism evidence="1 2">
    <name type="scientific">Dissostichus mawsoni</name>
    <name type="common">Antarctic cod</name>
    <dbReference type="NCBI Taxonomy" id="36200"/>
    <lineage>
        <taxon>Eukaryota</taxon>
        <taxon>Metazoa</taxon>
        <taxon>Chordata</taxon>
        <taxon>Craniata</taxon>
        <taxon>Vertebrata</taxon>
        <taxon>Euteleostomi</taxon>
        <taxon>Actinopterygii</taxon>
        <taxon>Neopterygii</taxon>
        <taxon>Teleostei</taxon>
        <taxon>Neoteleostei</taxon>
        <taxon>Acanthomorphata</taxon>
        <taxon>Eupercaria</taxon>
        <taxon>Perciformes</taxon>
        <taxon>Notothenioidei</taxon>
        <taxon>Nototheniidae</taxon>
        <taxon>Dissostichus</taxon>
    </lineage>
</organism>
<dbReference type="Proteomes" id="UP000518266">
    <property type="component" value="Unassembled WGS sequence"/>
</dbReference>
<dbReference type="AlphaFoldDB" id="A0A7J5YBP8"/>
<evidence type="ECO:0000313" key="2">
    <source>
        <dbReference type="Proteomes" id="UP000518266"/>
    </source>
</evidence>
<comment type="caution">
    <text evidence="1">The sequence shown here is derived from an EMBL/GenBank/DDBJ whole genome shotgun (WGS) entry which is preliminary data.</text>
</comment>
<name>A0A7J5YBP8_DISMA</name>
<gene>
    <name evidence="1" type="ORF">F7725_003923</name>
</gene>
<dbReference type="EMBL" id="JAAKFY010000014">
    <property type="protein sequence ID" value="KAF3846845.1"/>
    <property type="molecule type" value="Genomic_DNA"/>
</dbReference>
<sequence length="59" mass="6550">MTRRYECPDAFTIDLGEKALRAAALVAGCQVQYTLTVPSVRGSYTAAPRHKQFVQGLYE</sequence>
<proteinExistence type="predicted"/>
<keyword evidence="2" id="KW-1185">Reference proteome</keyword>
<reference evidence="1 2" key="1">
    <citation type="submission" date="2020-03" db="EMBL/GenBank/DDBJ databases">
        <title>Dissostichus mawsoni Genome sequencing and assembly.</title>
        <authorList>
            <person name="Park H."/>
        </authorList>
    </citation>
    <scope>NUCLEOTIDE SEQUENCE [LARGE SCALE GENOMIC DNA]</scope>
    <source>
        <strain evidence="1">DM0001</strain>
        <tissue evidence="1">Muscle</tissue>
    </source>
</reference>
<accession>A0A7J5YBP8</accession>
<protein>
    <submittedName>
        <fullName evidence="1">Uncharacterized protein</fullName>
    </submittedName>
</protein>